<evidence type="ECO:0000313" key="1">
    <source>
        <dbReference type="EMBL" id="KAK2878632.1"/>
    </source>
</evidence>
<keyword evidence="2" id="KW-1185">Reference proteome</keyword>
<proteinExistence type="predicted"/>
<organism evidence="1 2">
    <name type="scientific">Cirrhinus molitorella</name>
    <name type="common">mud carp</name>
    <dbReference type="NCBI Taxonomy" id="172907"/>
    <lineage>
        <taxon>Eukaryota</taxon>
        <taxon>Metazoa</taxon>
        <taxon>Chordata</taxon>
        <taxon>Craniata</taxon>
        <taxon>Vertebrata</taxon>
        <taxon>Euteleostomi</taxon>
        <taxon>Actinopterygii</taxon>
        <taxon>Neopterygii</taxon>
        <taxon>Teleostei</taxon>
        <taxon>Ostariophysi</taxon>
        <taxon>Cypriniformes</taxon>
        <taxon>Cyprinidae</taxon>
        <taxon>Labeoninae</taxon>
        <taxon>Labeonini</taxon>
        <taxon>Cirrhinus</taxon>
    </lineage>
</organism>
<gene>
    <name evidence="1" type="ORF">Q8A67_019423</name>
</gene>
<dbReference type="AlphaFoldDB" id="A0AA88PFH5"/>
<accession>A0AA88PFH5</accession>
<comment type="caution">
    <text evidence="1">The sequence shown here is derived from an EMBL/GenBank/DDBJ whole genome shotgun (WGS) entry which is preliminary data.</text>
</comment>
<evidence type="ECO:0000313" key="2">
    <source>
        <dbReference type="Proteomes" id="UP001187343"/>
    </source>
</evidence>
<sequence length="131" mass="13698">MERSLKTPPPLPSSGIFLIRAWTPQRLAGLQPLPDLWVAADCLTGQKNRTQDVATLFQLLLLPLLGISLLGVGGDGGPREGPKAIAMTPLPSLFPSSAPPGTIRLTASVGSFGPSAPSFSGFVLYTLSLHP</sequence>
<dbReference type="EMBL" id="JAUYZG010000019">
    <property type="protein sequence ID" value="KAK2878632.1"/>
    <property type="molecule type" value="Genomic_DNA"/>
</dbReference>
<reference evidence="1" key="1">
    <citation type="submission" date="2023-08" db="EMBL/GenBank/DDBJ databases">
        <title>Chromosome-level Genome Assembly of mud carp (Cirrhinus molitorella).</title>
        <authorList>
            <person name="Liu H."/>
        </authorList>
    </citation>
    <scope>NUCLEOTIDE SEQUENCE</scope>
    <source>
        <strain evidence="1">Prfri</strain>
        <tissue evidence="1">Muscle</tissue>
    </source>
</reference>
<name>A0AA88PFH5_9TELE</name>
<protein>
    <submittedName>
        <fullName evidence="1">Uncharacterized protein</fullName>
    </submittedName>
</protein>
<dbReference type="Proteomes" id="UP001187343">
    <property type="component" value="Unassembled WGS sequence"/>
</dbReference>